<dbReference type="Gene3D" id="3.40.50.720">
    <property type="entry name" value="NAD(P)-binding Rossmann-like Domain"/>
    <property type="match status" value="1"/>
</dbReference>
<comment type="caution">
    <text evidence="15">The sequence shown here is derived from an EMBL/GenBank/DDBJ whole genome shotgun (WGS) entry which is preliminary data.</text>
</comment>
<dbReference type="SUPFAM" id="SSF48179">
    <property type="entry name" value="6-phosphogluconate dehydrogenase C-terminal domain-like"/>
    <property type="match status" value="1"/>
</dbReference>
<comment type="catalytic activity">
    <reaction evidence="9">
        <text>(R)-pantoate + NADP(+) = 2-dehydropantoate + NADPH + H(+)</text>
        <dbReference type="Rhea" id="RHEA:16233"/>
        <dbReference type="ChEBI" id="CHEBI:11561"/>
        <dbReference type="ChEBI" id="CHEBI:15378"/>
        <dbReference type="ChEBI" id="CHEBI:15980"/>
        <dbReference type="ChEBI" id="CHEBI:57783"/>
        <dbReference type="ChEBI" id="CHEBI:58349"/>
        <dbReference type="EC" id="1.1.1.169"/>
    </reaction>
    <physiologicalReaction direction="right-to-left" evidence="9">
        <dbReference type="Rhea" id="RHEA:16235"/>
    </physiologicalReaction>
</comment>
<dbReference type="GO" id="GO:0015937">
    <property type="term" value="P:coenzyme A biosynthetic process"/>
    <property type="evidence" value="ECO:0007669"/>
    <property type="project" value="UniProtKB-UniPathway"/>
</dbReference>
<dbReference type="InterPro" id="IPR036291">
    <property type="entry name" value="NAD(P)-bd_dom_sf"/>
</dbReference>
<dbReference type="GO" id="GO:0015940">
    <property type="term" value="P:pantothenate biosynthetic process"/>
    <property type="evidence" value="ECO:0007669"/>
    <property type="project" value="InterPro"/>
</dbReference>
<dbReference type="InterPro" id="IPR003710">
    <property type="entry name" value="ApbA"/>
</dbReference>
<dbReference type="InterPro" id="IPR008927">
    <property type="entry name" value="6-PGluconate_DH-like_C_sf"/>
</dbReference>
<dbReference type="GO" id="GO:0008677">
    <property type="term" value="F:2-dehydropantoate 2-reductase activity"/>
    <property type="evidence" value="ECO:0007669"/>
    <property type="project" value="UniProtKB-EC"/>
</dbReference>
<comment type="similarity">
    <text evidence="2 12">Belongs to the ketopantoate reductase family.</text>
</comment>
<dbReference type="RefSeq" id="WP_151135379.1">
    <property type="nucleotide sequence ID" value="NZ_VZUS01000001.1"/>
</dbReference>
<dbReference type="GO" id="GO:0005737">
    <property type="term" value="C:cytoplasm"/>
    <property type="evidence" value="ECO:0007669"/>
    <property type="project" value="TreeGrafter"/>
</dbReference>
<feature type="domain" description="Ketopantoate reductase N-terminal" evidence="13">
    <location>
        <begin position="3"/>
        <end position="143"/>
    </location>
</feature>
<accession>A0A643JX68</accession>
<sequence length="298" mass="31054">MRILVFGAGSLGTLVGGLLASVHDVTLVGRGRHTSRVSKTGLDIVGAASAHVSPAATTTETGHDADLALVTVKSFDTAAAAEALAACDVDAVLSLQNGLTEEVLDARLDVPVLAGTATYGARLVGPGRVECTGIGRVVLGTLDGGASPLAERVGKAFRDADIRTLVAADMPRRRWEKLAVNAGINAVTALARVENGALAADEASDVAHRAARETARIARLEGVRLPNRVAREAIDRVVKQTAANRSSMLQDVDAKKRTEVDAINGAVVDIAAEHDFEVPTNRTLAALLRAWERGEGLR</sequence>
<evidence type="ECO:0000256" key="8">
    <source>
        <dbReference type="ARBA" id="ARBA00032024"/>
    </source>
</evidence>
<dbReference type="UniPathway" id="UPA00241"/>
<dbReference type="PANTHER" id="PTHR43765">
    <property type="entry name" value="2-DEHYDROPANTOATE 2-REDUCTASE-RELATED"/>
    <property type="match status" value="1"/>
</dbReference>
<comment type="catalytic activity">
    <reaction evidence="10">
        <text>(R)-pantoate + NAD(+) = 2-dehydropantoate + NADH + H(+)</text>
        <dbReference type="Rhea" id="RHEA:61292"/>
        <dbReference type="ChEBI" id="CHEBI:11561"/>
        <dbReference type="ChEBI" id="CHEBI:15378"/>
        <dbReference type="ChEBI" id="CHEBI:15980"/>
        <dbReference type="ChEBI" id="CHEBI:57540"/>
        <dbReference type="ChEBI" id="CHEBI:57945"/>
    </reaction>
    <physiologicalReaction direction="right-to-left" evidence="10">
        <dbReference type="Rhea" id="RHEA:61294"/>
    </physiologicalReaction>
</comment>
<dbReference type="InterPro" id="IPR050838">
    <property type="entry name" value="Ketopantoate_reductase"/>
</dbReference>
<evidence type="ECO:0000256" key="3">
    <source>
        <dbReference type="ARBA" id="ARBA00013014"/>
    </source>
</evidence>
<comment type="pathway">
    <text evidence="1 12">Cofactor biosynthesis; coenzyme A biosynthesis.</text>
</comment>
<evidence type="ECO:0000256" key="10">
    <source>
        <dbReference type="ARBA" id="ARBA00048196"/>
    </source>
</evidence>
<organism evidence="15">
    <name type="scientific">Haloferax sp. CBA1149</name>
    <dbReference type="NCBI Taxonomy" id="2650753"/>
    <lineage>
        <taxon>Archaea</taxon>
        <taxon>Methanobacteriati</taxon>
        <taxon>Methanobacteriota</taxon>
        <taxon>Stenosarchaea group</taxon>
        <taxon>Halobacteria</taxon>
        <taxon>Halobacteriales</taxon>
        <taxon>Haloferacaceae</taxon>
        <taxon>Haloferax</taxon>
    </lineage>
</organism>
<reference evidence="15" key="1">
    <citation type="submission" date="2019-09" db="EMBL/GenBank/DDBJ databases">
        <title>Genomic analysis of Haloferax sp. CBA1149.</title>
        <authorList>
            <person name="Roh S.W."/>
        </authorList>
    </citation>
    <scope>NUCLEOTIDE SEQUENCE</scope>
    <source>
        <strain evidence="15">CBA1149</strain>
    </source>
</reference>
<keyword evidence="5 12" id="KW-0521">NADP</keyword>
<dbReference type="FunFam" id="1.10.1040.10:FF:000017">
    <property type="entry name" value="2-dehydropantoate 2-reductase"/>
    <property type="match status" value="1"/>
</dbReference>
<evidence type="ECO:0000256" key="2">
    <source>
        <dbReference type="ARBA" id="ARBA00007870"/>
    </source>
</evidence>
<evidence type="ECO:0000256" key="6">
    <source>
        <dbReference type="ARBA" id="ARBA00022993"/>
    </source>
</evidence>
<evidence type="ECO:0000256" key="5">
    <source>
        <dbReference type="ARBA" id="ARBA00022857"/>
    </source>
</evidence>
<dbReference type="EC" id="1.1.1.169" evidence="3 12"/>
<dbReference type="NCBIfam" id="TIGR00745">
    <property type="entry name" value="apbA_panE"/>
    <property type="match status" value="1"/>
</dbReference>
<dbReference type="SUPFAM" id="SSF51735">
    <property type="entry name" value="NAD(P)-binding Rossmann-fold domains"/>
    <property type="match status" value="1"/>
</dbReference>
<dbReference type="PANTHER" id="PTHR43765:SF2">
    <property type="entry name" value="2-DEHYDROPANTOATE 2-REDUCTASE"/>
    <property type="match status" value="1"/>
</dbReference>
<dbReference type="InterPro" id="IPR013328">
    <property type="entry name" value="6PGD_dom2"/>
</dbReference>
<evidence type="ECO:0000313" key="15">
    <source>
        <dbReference type="EMBL" id="KAB1187082.1"/>
    </source>
</evidence>
<evidence type="ECO:0000256" key="11">
    <source>
        <dbReference type="ARBA" id="ARBA00056765"/>
    </source>
</evidence>
<protein>
    <recommendedName>
        <fullName evidence="4 12">2-dehydropantoate 2-reductase</fullName>
        <ecNumber evidence="3 12">1.1.1.169</ecNumber>
    </recommendedName>
    <alternativeName>
        <fullName evidence="8 12">Ketopantoate reductase</fullName>
    </alternativeName>
</protein>
<dbReference type="InterPro" id="IPR013752">
    <property type="entry name" value="KPA_reductase"/>
</dbReference>
<dbReference type="AlphaFoldDB" id="A0A643JX68"/>
<evidence type="ECO:0000259" key="14">
    <source>
        <dbReference type="Pfam" id="PF08546"/>
    </source>
</evidence>
<dbReference type="InterPro" id="IPR013332">
    <property type="entry name" value="KPR_N"/>
</dbReference>
<dbReference type="GO" id="GO:0050661">
    <property type="term" value="F:NADP binding"/>
    <property type="evidence" value="ECO:0007669"/>
    <property type="project" value="TreeGrafter"/>
</dbReference>
<dbReference type="Gene3D" id="1.10.1040.10">
    <property type="entry name" value="N-(1-d-carboxylethyl)-l-norvaline Dehydrogenase, domain 2"/>
    <property type="match status" value="1"/>
</dbReference>
<evidence type="ECO:0000259" key="13">
    <source>
        <dbReference type="Pfam" id="PF02558"/>
    </source>
</evidence>
<name>A0A643JX68_9EURY</name>
<evidence type="ECO:0000256" key="12">
    <source>
        <dbReference type="RuleBase" id="RU362068"/>
    </source>
</evidence>
<gene>
    <name evidence="15" type="ORF">Hfx1149_03155</name>
</gene>
<keyword evidence="7 12" id="KW-0560">Oxidoreductase</keyword>
<evidence type="ECO:0000256" key="1">
    <source>
        <dbReference type="ARBA" id="ARBA00004724"/>
    </source>
</evidence>
<keyword evidence="6 12" id="KW-0173">Coenzyme A biosynthesis</keyword>
<proteinExistence type="inferred from homology"/>
<comment type="function">
    <text evidence="12">Catalyzes the NADPH-dependent reduction of ketopantoate into pantoic acid.</text>
</comment>
<dbReference type="Pfam" id="PF02558">
    <property type="entry name" value="ApbA"/>
    <property type="match status" value="1"/>
</dbReference>
<dbReference type="Pfam" id="PF08546">
    <property type="entry name" value="ApbA_C"/>
    <property type="match status" value="1"/>
</dbReference>
<comment type="function">
    <text evidence="11">Catalyzes the NAD(P)H-dependent reduction of ketopantoate into pantoic acid.</text>
</comment>
<feature type="domain" description="Ketopantoate reductase C-terminal" evidence="14">
    <location>
        <begin position="171"/>
        <end position="290"/>
    </location>
</feature>
<evidence type="ECO:0000256" key="4">
    <source>
        <dbReference type="ARBA" id="ARBA00019465"/>
    </source>
</evidence>
<dbReference type="EMBL" id="VZUS01000001">
    <property type="protein sequence ID" value="KAB1187082.1"/>
    <property type="molecule type" value="Genomic_DNA"/>
</dbReference>
<evidence type="ECO:0000256" key="9">
    <source>
        <dbReference type="ARBA" id="ARBA00047506"/>
    </source>
</evidence>
<evidence type="ECO:0000256" key="7">
    <source>
        <dbReference type="ARBA" id="ARBA00023002"/>
    </source>
</evidence>